<dbReference type="OrthoDB" id="8051877at2759"/>
<gene>
    <name evidence="2" type="primary">Dmoj\GI26114</name>
    <name evidence="2" type="ORF">Dmoj_GI26114</name>
</gene>
<evidence type="ECO:0000313" key="2">
    <source>
        <dbReference type="EMBL" id="KRG05033.1"/>
    </source>
</evidence>
<evidence type="ECO:0000313" key="3">
    <source>
        <dbReference type="Proteomes" id="UP000009192"/>
    </source>
</evidence>
<reference evidence="2 3" key="1">
    <citation type="journal article" date="2007" name="Nature">
        <title>Evolution of genes and genomes on the Drosophila phylogeny.</title>
        <authorList>
            <consortium name="Drosophila 12 Genomes Consortium"/>
            <person name="Clark A.G."/>
            <person name="Eisen M.B."/>
            <person name="Smith D.R."/>
            <person name="Bergman C.M."/>
            <person name="Oliver B."/>
            <person name="Markow T.A."/>
            <person name="Kaufman T.C."/>
            <person name="Kellis M."/>
            <person name="Gelbart W."/>
            <person name="Iyer V.N."/>
            <person name="Pollard D.A."/>
            <person name="Sackton T.B."/>
            <person name="Larracuente A.M."/>
            <person name="Singh N.D."/>
            <person name="Abad J.P."/>
            <person name="Abt D.N."/>
            <person name="Adryan B."/>
            <person name="Aguade M."/>
            <person name="Akashi H."/>
            <person name="Anderson W.W."/>
            <person name="Aquadro C.F."/>
            <person name="Ardell D.H."/>
            <person name="Arguello R."/>
            <person name="Artieri C.G."/>
            <person name="Barbash D.A."/>
            <person name="Barker D."/>
            <person name="Barsanti P."/>
            <person name="Batterham P."/>
            <person name="Batzoglou S."/>
            <person name="Begun D."/>
            <person name="Bhutkar A."/>
            <person name="Blanco E."/>
            <person name="Bosak S.A."/>
            <person name="Bradley R.K."/>
            <person name="Brand A.D."/>
            <person name="Brent M.R."/>
            <person name="Brooks A.N."/>
            <person name="Brown R.H."/>
            <person name="Butlin R.K."/>
            <person name="Caggese C."/>
            <person name="Calvi B.R."/>
            <person name="Bernardo de Carvalho A."/>
            <person name="Caspi A."/>
            <person name="Castrezana S."/>
            <person name="Celniker S.E."/>
            <person name="Chang J.L."/>
            <person name="Chapple C."/>
            <person name="Chatterji S."/>
            <person name="Chinwalla A."/>
            <person name="Civetta A."/>
            <person name="Clifton S.W."/>
            <person name="Comeron J.M."/>
            <person name="Costello J.C."/>
            <person name="Coyne J.A."/>
            <person name="Daub J."/>
            <person name="David R.G."/>
            <person name="Delcher A.L."/>
            <person name="Delehaunty K."/>
            <person name="Do C.B."/>
            <person name="Ebling H."/>
            <person name="Edwards K."/>
            <person name="Eickbush T."/>
            <person name="Evans J.D."/>
            <person name="Filipski A."/>
            <person name="Findeiss S."/>
            <person name="Freyhult E."/>
            <person name="Fulton L."/>
            <person name="Fulton R."/>
            <person name="Garcia A.C."/>
            <person name="Gardiner A."/>
            <person name="Garfield D.A."/>
            <person name="Garvin B.E."/>
            <person name="Gibson G."/>
            <person name="Gilbert D."/>
            <person name="Gnerre S."/>
            <person name="Godfrey J."/>
            <person name="Good R."/>
            <person name="Gotea V."/>
            <person name="Gravely B."/>
            <person name="Greenberg A.J."/>
            <person name="Griffiths-Jones S."/>
            <person name="Gross S."/>
            <person name="Guigo R."/>
            <person name="Gustafson E.A."/>
            <person name="Haerty W."/>
            <person name="Hahn M.W."/>
            <person name="Halligan D.L."/>
            <person name="Halpern A.L."/>
            <person name="Halter G.M."/>
            <person name="Han M.V."/>
            <person name="Heger A."/>
            <person name="Hillier L."/>
            <person name="Hinrichs A.S."/>
            <person name="Holmes I."/>
            <person name="Hoskins R.A."/>
            <person name="Hubisz M.J."/>
            <person name="Hultmark D."/>
            <person name="Huntley M.A."/>
            <person name="Jaffe D.B."/>
            <person name="Jagadeeshan S."/>
            <person name="Jeck W.R."/>
            <person name="Johnson J."/>
            <person name="Jones C.D."/>
            <person name="Jordan W.C."/>
            <person name="Karpen G.H."/>
            <person name="Kataoka E."/>
            <person name="Keightley P.D."/>
            <person name="Kheradpour P."/>
            <person name="Kirkness E.F."/>
            <person name="Koerich L.B."/>
            <person name="Kristiansen K."/>
            <person name="Kudrna D."/>
            <person name="Kulathinal R.J."/>
            <person name="Kumar S."/>
            <person name="Kwok R."/>
            <person name="Lander E."/>
            <person name="Langley C.H."/>
            <person name="Lapoint R."/>
            <person name="Lazzaro B.P."/>
            <person name="Lee S.J."/>
            <person name="Levesque L."/>
            <person name="Li R."/>
            <person name="Lin C.F."/>
            <person name="Lin M.F."/>
            <person name="Lindblad-Toh K."/>
            <person name="Llopart A."/>
            <person name="Long M."/>
            <person name="Low L."/>
            <person name="Lozovsky E."/>
            <person name="Lu J."/>
            <person name="Luo M."/>
            <person name="Machado C.A."/>
            <person name="Makalowski W."/>
            <person name="Marzo M."/>
            <person name="Matsuda M."/>
            <person name="Matzkin L."/>
            <person name="McAllister B."/>
            <person name="McBride C.S."/>
            <person name="McKernan B."/>
            <person name="McKernan K."/>
            <person name="Mendez-Lago M."/>
            <person name="Minx P."/>
            <person name="Mollenhauer M.U."/>
            <person name="Montooth K."/>
            <person name="Mount S.M."/>
            <person name="Mu X."/>
            <person name="Myers E."/>
            <person name="Negre B."/>
            <person name="Newfeld S."/>
            <person name="Nielsen R."/>
            <person name="Noor M.A."/>
            <person name="O'Grady P."/>
            <person name="Pachter L."/>
            <person name="Papaceit M."/>
            <person name="Parisi M.J."/>
            <person name="Parisi M."/>
            <person name="Parts L."/>
            <person name="Pedersen J.S."/>
            <person name="Pesole G."/>
            <person name="Phillippy A.M."/>
            <person name="Ponting C.P."/>
            <person name="Pop M."/>
            <person name="Porcelli D."/>
            <person name="Powell J.R."/>
            <person name="Prohaska S."/>
            <person name="Pruitt K."/>
            <person name="Puig M."/>
            <person name="Quesneville H."/>
            <person name="Ram K.R."/>
            <person name="Rand D."/>
            <person name="Rasmussen M.D."/>
            <person name="Reed L.K."/>
            <person name="Reenan R."/>
            <person name="Reily A."/>
            <person name="Remington K.A."/>
            <person name="Rieger T.T."/>
            <person name="Ritchie M.G."/>
            <person name="Robin C."/>
            <person name="Rogers Y.H."/>
            <person name="Rohde C."/>
            <person name="Rozas J."/>
            <person name="Rubenfield M.J."/>
            <person name="Ruiz A."/>
            <person name="Russo S."/>
            <person name="Salzberg S.L."/>
            <person name="Sanchez-Gracia A."/>
            <person name="Saranga D.J."/>
            <person name="Sato H."/>
            <person name="Schaeffer S.W."/>
            <person name="Schatz M.C."/>
            <person name="Schlenke T."/>
            <person name="Schwartz R."/>
            <person name="Segarra C."/>
            <person name="Singh R.S."/>
            <person name="Sirot L."/>
            <person name="Sirota M."/>
            <person name="Sisneros N.B."/>
            <person name="Smith C.D."/>
            <person name="Smith T.F."/>
            <person name="Spieth J."/>
            <person name="Stage D.E."/>
            <person name="Stark A."/>
            <person name="Stephan W."/>
            <person name="Strausberg R.L."/>
            <person name="Strempel S."/>
            <person name="Sturgill D."/>
            <person name="Sutton G."/>
            <person name="Sutton G.G."/>
            <person name="Tao W."/>
            <person name="Teichmann S."/>
            <person name="Tobari Y.N."/>
            <person name="Tomimura Y."/>
            <person name="Tsolas J.M."/>
            <person name="Valente V.L."/>
            <person name="Venter E."/>
            <person name="Venter J.C."/>
            <person name="Vicario S."/>
            <person name="Vieira F.G."/>
            <person name="Vilella A.J."/>
            <person name="Villasante A."/>
            <person name="Walenz B."/>
            <person name="Wang J."/>
            <person name="Wasserman M."/>
            <person name="Watts T."/>
            <person name="Wilson D."/>
            <person name="Wilson R.K."/>
            <person name="Wing R.A."/>
            <person name="Wolfner M.F."/>
            <person name="Wong A."/>
            <person name="Wong G.K."/>
            <person name="Wu C.I."/>
            <person name="Wu G."/>
            <person name="Yamamoto D."/>
            <person name="Yang H.P."/>
            <person name="Yang S.P."/>
            <person name="Yorke J.A."/>
            <person name="Yoshida K."/>
            <person name="Zdobnov E."/>
            <person name="Zhang P."/>
            <person name="Zhang Y."/>
            <person name="Zimin A.V."/>
            <person name="Baldwin J."/>
            <person name="Abdouelleil A."/>
            <person name="Abdulkadir J."/>
            <person name="Abebe A."/>
            <person name="Abera B."/>
            <person name="Abreu J."/>
            <person name="Acer S.C."/>
            <person name="Aftuck L."/>
            <person name="Alexander A."/>
            <person name="An P."/>
            <person name="Anderson E."/>
            <person name="Anderson S."/>
            <person name="Arachi H."/>
            <person name="Azer M."/>
            <person name="Bachantsang P."/>
            <person name="Barry A."/>
            <person name="Bayul T."/>
            <person name="Berlin A."/>
            <person name="Bessette D."/>
            <person name="Bloom T."/>
            <person name="Blye J."/>
            <person name="Boguslavskiy L."/>
            <person name="Bonnet C."/>
            <person name="Boukhgalter B."/>
            <person name="Bourzgui I."/>
            <person name="Brown A."/>
            <person name="Cahill P."/>
            <person name="Channer S."/>
            <person name="Cheshatsang Y."/>
            <person name="Chuda L."/>
            <person name="Citroen M."/>
            <person name="Collymore A."/>
            <person name="Cooke P."/>
            <person name="Costello M."/>
            <person name="D'Aco K."/>
            <person name="Daza R."/>
            <person name="De Haan G."/>
            <person name="DeGray S."/>
            <person name="DeMaso C."/>
            <person name="Dhargay N."/>
            <person name="Dooley K."/>
            <person name="Dooley E."/>
            <person name="Doricent M."/>
            <person name="Dorje P."/>
            <person name="Dorjee K."/>
            <person name="Dupes A."/>
            <person name="Elong R."/>
            <person name="Falk J."/>
            <person name="Farina A."/>
            <person name="Faro S."/>
            <person name="Ferguson D."/>
            <person name="Fisher S."/>
            <person name="Foley C.D."/>
            <person name="Franke A."/>
            <person name="Friedrich D."/>
            <person name="Gadbois L."/>
            <person name="Gearin G."/>
            <person name="Gearin C.R."/>
            <person name="Giannoukos G."/>
            <person name="Goode T."/>
            <person name="Graham J."/>
            <person name="Grandbois E."/>
            <person name="Grewal S."/>
            <person name="Gyaltsen K."/>
            <person name="Hafez N."/>
            <person name="Hagos B."/>
            <person name="Hall J."/>
            <person name="Henson C."/>
            <person name="Hollinger A."/>
            <person name="Honan T."/>
            <person name="Huard M.D."/>
            <person name="Hughes L."/>
            <person name="Hurhula B."/>
            <person name="Husby M.E."/>
            <person name="Kamat A."/>
            <person name="Kanga B."/>
            <person name="Kashin S."/>
            <person name="Khazanovich D."/>
            <person name="Kisner P."/>
            <person name="Lance K."/>
            <person name="Lara M."/>
            <person name="Lee W."/>
            <person name="Lennon N."/>
            <person name="Letendre F."/>
            <person name="LeVine R."/>
            <person name="Lipovsky A."/>
            <person name="Liu X."/>
            <person name="Liu J."/>
            <person name="Liu S."/>
            <person name="Lokyitsang T."/>
            <person name="Lokyitsang Y."/>
            <person name="Lubonja R."/>
            <person name="Lui A."/>
            <person name="MacDonald P."/>
            <person name="Magnisalis V."/>
            <person name="Maru K."/>
            <person name="Matthews C."/>
            <person name="McCusker W."/>
            <person name="McDonough S."/>
            <person name="Mehta T."/>
            <person name="Meldrim J."/>
            <person name="Meneus L."/>
            <person name="Mihai O."/>
            <person name="Mihalev A."/>
            <person name="Mihova T."/>
            <person name="Mittelman R."/>
            <person name="Mlenga V."/>
            <person name="Montmayeur A."/>
            <person name="Mulrain L."/>
            <person name="Navidi A."/>
            <person name="Naylor J."/>
            <person name="Negash T."/>
            <person name="Nguyen T."/>
            <person name="Nguyen N."/>
            <person name="Nicol R."/>
            <person name="Norbu C."/>
            <person name="Norbu N."/>
            <person name="Novod N."/>
            <person name="O'Neill B."/>
            <person name="Osman S."/>
            <person name="Markiewicz E."/>
            <person name="Oyono O.L."/>
            <person name="Patti C."/>
            <person name="Phunkhang P."/>
            <person name="Pierre F."/>
            <person name="Priest M."/>
            <person name="Raghuraman S."/>
            <person name="Rege F."/>
            <person name="Reyes R."/>
            <person name="Rise C."/>
            <person name="Rogov P."/>
            <person name="Ross K."/>
            <person name="Ryan E."/>
            <person name="Settipalli S."/>
            <person name="Shea T."/>
            <person name="Sherpa N."/>
            <person name="Shi L."/>
            <person name="Shih D."/>
            <person name="Sparrow T."/>
            <person name="Spaulding J."/>
            <person name="Stalker J."/>
            <person name="Stange-Thomann N."/>
            <person name="Stavropoulos S."/>
            <person name="Stone C."/>
            <person name="Strader C."/>
            <person name="Tesfaye S."/>
            <person name="Thomson T."/>
            <person name="Thoulutsang Y."/>
            <person name="Thoulutsang D."/>
            <person name="Topham K."/>
            <person name="Topping I."/>
            <person name="Tsamla T."/>
            <person name="Vassiliev H."/>
            <person name="Vo A."/>
            <person name="Wangchuk T."/>
            <person name="Wangdi T."/>
            <person name="Weiand M."/>
            <person name="Wilkinson J."/>
            <person name="Wilson A."/>
            <person name="Yadav S."/>
            <person name="Young G."/>
            <person name="Yu Q."/>
            <person name="Zembek L."/>
            <person name="Zhong D."/>
            <person name="Zimmer A."/>
            <person name="Zwirko Z."/>
            <person name="Jaffe D.B."/>
            <person name="Alvarez P."/>
            <person name="Brockman W."/>
            <person name="Butler J."/>
            <person name="Chin C."/>
            <person name="Gnerre S."/>
            <person name="Grabherr M."/>
            <person name="Kleber M."/>
            <person name="Mauceli E."/>
            <person name="MacCallum I."/>
        </authorList>
    </citation>
    <scope>NUCLEOTIDE SEQUENCE [LARGE SCALE GENOMIC DNA]</scope>
    <source>
        <strain evidence="3">Tucson 15081-1352.22</strain>
    </source>
</reference>
<keyword evidence="1" id="KW-0812">Transmembrane</keyword>
<keyword evidence="3" id="KW-1185">Reference proteome</keyword>
<sequence length="83" mass="8678">MPVAVRLVEALAIVTLMALITCVSLCVVIAQQSLSLAITFIEPAANILDVVLIMAEKLLVGALVFSVTLINTVCCALHMIGIA</sequence>
<evidence type="ECO:0000256" key="1">
    <source>
        <dbReference type="SAM" id="Phobius"/>
    </source>
</evidence>
<dbReference type="InParanoid" id="A0A0Q9XBQ9"/>
<feature type="transmembrane region" description="Helical" evidence="1">
    <location>
        <begin position="7"/>
        <end position="30"/>
    </location>
</feature>
<proteinExistence type="predicted"/>
<organism evidence="2 3">
    <name type="scientific">Drosophila mojavensis</name>
    <name type="common">Fruit fly</name>
    <dbReference type="NCBI Taxonomy" id="7230"/>
    <lineage>
        <taxon>Eukaryota</taxon>
        <taxon>Metazoa</taxon>
        <taxon>Ecdysozoa</taxon>
        <taxon>Arthropoda</taxon>
        <taxon>Hexapoda</taxon>
        <taxon>Insecta</taxon>
        <taxon>Pterygota</taxon>
        <taxon>Neoptera</taxon>
        <taxon>Endopterygota</taxon>
        <taxon>Diptera</taxon>
        <taxon>Brachycera</taxon>
        <taxon>Muscomorpha</taxon>
        <taxon>Ephydroidea</taxon>
        <taxon>Drosophilidae</taxon>
        <taxon>Drosophila</taxon>
    </lineage>
</organism>
<dbReference type="KEGG" id="dmo:Dmoj_GI26114"/>
<feature type="transmembrane region" description="Helical" evidence="1">
    <location>
        <begin position="36"/>
        <end position="55"/>
    </location>
</feature>
<keyword evidence="1" id="KW-0472">Membrane</keyword>
<accession>A0A0Q9XBQ9</accession>
<dbReference type="EMBL" id="CH933808">
    <property type="protein sequence ID" value="KRG05033.1"/>
    <property type="molecule type" value="Genomic_DNA"/>
</dbReference>
<keyword evidence="1" id="KW-1133">Transmembrane helix</keyword>
<dbReference type="AlphaFoldDB" id="A0A0Q9XBQ9"/>
<protein>
    <submittedName>
        <fullName evidence="2">Uncharacterized protein</fullName>
    </submittedName>
</protein>
<dbReference type="Proteomes" id="UP000009192">
    <property type="component" value="Unassembled WGS sequence"/>
</dbReference>
<feature type="transmembrane region" description="Helical" evidence="1">
    <location>
        <begin position="62"/>
        <end position="82"/>
    </location>
</feature>
<name>A0A0Q9XBQ9_DROMO</name>